<gene>
    <name evidence="1" type="ORF">Ae201684_007660</name>
</gene>
<comment type="caution">
    <text evidence="1">The sequence shown here is derived from an EMBL/GenBank/DDBJ whole genome shotgun (WGS) entry which is preliminary data.</text>
</comment>
<protein>
    <submittedName>
        <fullName evidence="1">Uncharacterized protein</fullName>
    </submittedName>
</protein>
<name>A0A6G0X7Z9_9STRA</name>
<reference evidence="1 2" key="1">
    <citation type="submission" date="2019-07" db="EMBL/GenBank/DDBJ databases">
        <title>Genomics analysis of Aphanomyces spp. identifies a new class of oomycete effector associated with host adaptation.</title>
        <authorList>
            <person name="Gaulin E."/>
        </authorList>
    </citation>
    <scope>NUCLEOTIDE SEQUENCE [LARGE SCALE GENOMIC DNA]</scope>
    <source>
        <strain evidence="1 2">ATCC 201684</strain>
    </source>
</reference>
<evidence type="ECO:0000313" key="1">
    <source>
        <dbReference type="EMBL" id="KAF0736074.1"/>
    </source>
</evidence>
<accession>A0A6G0X7Z9</accession>
<sequence>MTAAASSQESGEASYWKRTAHVERMEKVKAVKENETLRDAVAEQATFIESMEKVLSKKPRFGKMDMRSEEWKAYKLAAQYSLRVAAIQAMADRQYTRMDHAFLRAGVLHQAEDLFRAQLIPQSNGTTVYELVNHMTVKAPFQMIGASI</sequence>
<dbReference type="VEuPathDB" id="FungiDB:AeMF1_005743"/>
<dbReference type="EMBL" id="VJMJ01000090">
    <property type="protein sequence ID" value="KAF0736074.1"/>
    <property type="molecule type" value="Genomic_DNA"/>
</dbReference>
<organism evidence="1 2">
    <name type="scientific">Aphanomyces euteiches</name>
    <dbReference type="NCBI Taxonomy" id="100861"/>
    <lineage>
        <taxon>Eukaryota</taxon>
        <taxon>Sar</taxon>
        <taxon>Stramenopiles</taxon>
        <taxon>Oomycota</taxon>
        <taxon>Saprolegniomycetes</taxon>
        <taxon>Saprolegniales</taxon>
        <taxon>Verrucalvaceae</taxon>
        <taxon>Aphanomyces</taxon>
    </lineage>
</organism>
<keyword evidence="2" id="KW-1185">Reference proteome</keyword>
<dbReference type="AlphaFoldDB" id="A0A6G0X7Z9"/>
<proteinExistence type="predicted"/>
<evidence type="ECO:0000313" key="2">
    <source>
        <dbReference type="Proteomes" id="UP000481153"/>
    </source>
</evidence>
<dbReference type="Proteomes" id="UP000481153">
    <property type="component" value="Unassembled WGS sequence"/>
</dbReference>